<organism evidence="1">
    <name type="scientific">Rhizophora mucronata</name>
    <name type="common">Asiatic mangrove</name>
    <dbReference type="NCBI Taxonomy" id="61149"/>
    <lineage>
        <taxon>Eukaryota</taxon>
        <taxon>Viridiplantae</taxon>
        <taxon>Streptophyta</taxon>
        <taxon>Embryophyta</taxon>
        <taxon>Tracheophyta</taxon>
        <taxon>Spermatophyta</taxon>
        <taxon>Magnoliopsida</taxon>
        <taxon>eudicotyledons</taxon>
        <taxon>Gunneridae</taxon>
        <taxon>Pentapetalae</taxon>
        <taxon>rosids</taxon>
        <taxon>fabids</taxon>
        <taxon>Malpighiales</taxon>
        <taxon>Rhizophoraceae</taxon>
        <taxon>Rhizophora</taxon>
    </lineage>
</organism>
<dbReference type="EMBL" id="GGEC01071794">
    <property type="protein sequence ID" value="MBX52278.1"/>
    <property type="molecule type" value="Transcribed_RNA"/>
</dbReference>
<accession>A0A2P2PC03</accession>
<name>A0A2P2PC03_RHIMU</name>
<protein>
    <submittedName>
        <fullName evidence="1">Uncharacterized protein</fullName>
    </submittedName>
</protein>
<reference evidence="1" key="1">
    <citation type="submission" date="2018-02" db="EMBL/GenBank/DDBJ databases">
        <title>Rhizophora mucronata_Transcriptome.</title>
        <authorList>
            <person name="Meera S.P."/>
            <person name="Sreeshan A."/>
            <person name="Augustine A."/>
        </authorList>
    </citation>
    <scope>NUCLEOTIDE SEQUENCE</scope>
    <source>
        <tissue evidence="1">Leaf</tissue>
    </source>
</reference>
<dbReference type="AlphaFoldDB" id="A0A2P2PC03"/>
<proteinExistence type="predicted"/>
<evidence type="ECO:0000313" key="1">
    <source>
        <dbReference type="EMBL" id="MBX52278.1"/>
    </source>
</evidence>
<sequence>MHFLFSINIPVQAIKKHGCTYPHIALSIVR</sequence>